<dbReference type="InterPro" id="IPR033438">
    <property type="entry name" value="MOLO1"/>
</dbReference>
<dbReference type="RefSeq" id="XP_022295708.1">
    <property type="nucleotide sequence ID" value="XM_022440000.1"/>
</dbReference>
<dbReference type="Proteomes" id="UP000694844">
    <property type="component" value="Chromosome 7"/>
</dbReference>
<evidence type="ECO:0000313" key="1">
    <source>
        <dbReference type="Proteomes" id="UP000694844"/>
    </source>
</evidence>
<proteinExistence type="predicted"/>
<keyword evidence="1" id="KW-1185">Reference proteome</keyword>
<organism evidence="1 2">
    <name type="scientific">Crassostrea virginica</name>
    <name type="common">Eastern oyster</name>
    <dbReference type="NCBI Taxonomy" id="6565"/>
    <lineage>
        <taxon>Eukaryota</taxon>
        <taxon>Metazoa</taxon>
        <taxon>Spiralia</taxon>
        <taxon>Lophotrochozoa</taxon>
        <taxon>Mollusca</taxon>
        <taxon>Bivalvia</taxon>
        <taxon>Autobranchia</taxon>
        <taxon>Pteriomorphia</taxon>
        <taxon>Ostreida</taxon>
        <taxon>Ostreoidea</taxon>
        <taxon>Ostreidae</taxon>
        <taxon>Crassostrea</taxon>
    </lineage>
</organism>
<dbReference type="PANTHER" id="PTHR33748:SF5">
    <property type="entry name" value="GROUND-LIKE DOMAIN-CONTAINING PROTEIN"/>
    <property type="match status" value="1"/>
</dbReference>
<sequence length="255" mass="28366">MYCCFPFMVGQSARVTWRMLVQGVLFLGVVSLVRGQIVTQWTVDQYPNPLKNPEKCGGIQGHPSFICDPNSILPPKSFAALDHALNQTFHQTPCVCSAFKCVDLKYQQGVYISVAVLANVKLTQQRTAALPEVEQFALRLEDSHWNYGECDNDVVIVYSAGDNVVYTATGSAANFILDTKKITEITTANGQYFRDKNPTAGLYAIIMDYRSVFMGGYTPYSLYHESQVVRGSASMVTASLSCLLMSLITFMYQRL</sequence>
<dbReference type="PANTHER" id="PTHR33748">
    <property type="entry name" value="PROTEIN CBG04600"/>
    <property type="match status" value="1"/>
</dbReference>
<accession>A0A8B8AY89</accession>
<gene>
    <name evidence="2" type="primary">LOC111105629</name>
</gene>
<dbReference type="GeneID" id="111105629"/>
<dbReference type="KEGG" id="cvn:111105629"/>
<dbReference type="OrthoDB" id="8062037at2759"/>
<dbReference type="GO" id="GO:0005892">
    <property type="term" value="C:acetylcholine-gated channel complex"/>
    <property type="evidence" value="ECO:0007669"/>
    <property type="project" value="InterPro"/>
</dbReference>
<dbReference type="Pfam" id="PF17175">
    <property type="entry name" value="MOLO1"/>
    <property type="match status" value="1"/>
</dbReference>
<evidence type="ECO:0000313" key="2">
    <source>
        <dbReference type="RefSeq" id="XP_022295708.1"/>
    </source>
</evidence>
<name>A0A8B8AY89_CRAVI</name>
<dbReference type="Gene3D" id="3.10.310.50">
    <property type="match status" value="1"/>
</dbReference>
<dbReference type="AlphaFoldDB" id="A0A8B8AY89"/>
<protein>
    <submittedName>
        <fullName evidence="2">Uncharacterized protein LOC111105629 isoform X1</fullName>
    </submittedName>
</protein>
<reference evidence="2" key="1">
    <citation type="submission" date="2025-08" db="UniProtKB">
        <authorList>
            <consortium name="RefSeq"/>
        </authorList>
    </citation>
    <scope>IDENTIFICATION</scope>
    <source>
        <tissue evidence="2">Whole sample</tissue>
    </source>
</reference>